<dbReference type="InterPro" id="IPR006683">
    <property type="entry name" value="Thioestr_dom"/>
</dbReference>
<accession>A0ABR3YU24</accession>
<proteinExistence type="inferred from homology"/>
<comment type="caution">
    <text evidence="5">The sequence shown here is derived from an EMBL/GenBank/DDBJ whole genome shotgun (WGS) entry which is preliminary data.</text>
</comment>
<name>A0ABR3YU24_9PEZI</name>
<dbReference type="CDD" id="cd03443">
    <property type="entry name" value="PaaI_thioesterase"/>
    <property type="match status" value="1"/>
</dbReference>
<evidence type="ECO:0000256" key="1">
    <source>
        <dbReference type="ARBA" id="ARBA00008324"/>
    </source>
</evidence>
<reference evidence="5 6" key="1">
    <citation type="journal article" date="2024" name="IMA Fungus">
        <title>IMA Genome - F19 : A genome assembly and annotation guide to empower mycologists, including annotated draft genome sequences of Ceratocystis pirilliformis, Diaporthe australafricana, Fusarium ophioides, Paecilomyces lecythidis, and Sporothrix stenoceras.</title>
        <authorList>
            <person name="Aylward J."/>
            <person name="Wilson A.M."/>
            <person name="Visagie C.M."/>
            <person name="Spraker J."/>
            <person name="Barnes I."/>
            <person name="Buitendag C."/>
            <person name="Ceriani C."/>
            <person name="Del Mar Angel L."/>
            <person name="du Plessis D."/>
            <person name="Fuchs T."/>
            <person name="Gasser K."/>
            <person name="Kramer D."/>
            <person name="Li W."/>
            <person name="Munsamy K."/>
            <person name="Piso A."/>
            <person name="Price J.L."/>
            <person name="Sonnekus B."/>
            <person name="Thomas C."/>
            <person name="van der Nest A."/>
            <person name="van Dijk A."/>
            <person name="van Heerden A."/>
            <person name="van Vuuren N."/>
            <person name="Yilmaz N."/>
            <person name="Duong T.A."/>
            <person name="van der Merwe N.A."/>
            <person name="Wingfield M.J."/>
            <person name="Wingfield B.D."/>
        </authorList>
    </citation>
    <scope>NUCLEOTIDE SEQUENCE [LARGE SCALE GENOMIC DNA]</scope>
    <source>
        <strain evidence="5 6">CMW 5346</strain>
    </source>
</reference>
<dbReference type="PANTHER" id="PTHR21660:SF1">
    <property type="entry name" value="ACYL-COENZYME A THIOESTERASE 13"/>
    <property type="match status" value="1"/>
</dbReference>
<dbReference type="InterPro" id="IPR029069">
    <property type="entry name" value="HotDog_dom_sf"/>
</dbReference>
<evidence type="ECO:0000256" key="3">
    <source>
        <dbReference type="SAM" id="MobiDB-lite"/>
    </source>
</evidence>
<feature type="domain" description="Thioesterase" evidence="4">
    <location>
        <begin position="72"/>
        <end position="179"/>
    </location>
</feature>
<feature type="region of interest" description="Disordered" evidence="3">
    <location>
        <begin position="97"/>
        <end position="123"/>
    </location>
</feature>
<dbReference type="Pfam" id="PF03061">
    <property type="entry name" value="4HBT"/>
    <property type="match status" value="1"/>
</dbReference>
<dbReference type="SUPFAM" id="SSF54637">
    <property type="entry name" value="Thioesterase/thiol ester dehydrase-isomerase"/>
    <property type="match status" value="1"/>
</dbReference>
<dbReference type="Proteomes" id="UP001583186">
    <property type="component" value="Unassembled WGS sequence"/>
</dbReference>
<dbReference type="PANTHER" id="PTHR21660">
    <property type="entry name" value="THIOESTERASE SUPERFAMILY MEMBER-RELATED"/>
    <property type="match status" value="1"/>
</dbReference>
<evidence type="ECO:0000313" key="5">
    <source>
        <dbReference type="EMBL" id="KAL1891386.1"/>
    </source>
</evidence>
<feature type="compositionally biased region" description="Polar residues" evidence="3">
    <location>
        <begin position="100"/>
        <end position="109"/>
    </location>
</feature>
<gene>
    <name evidence="5" type="ORF">Sste5346_007649</name>
</gene>
<protein>
    <recommendedName>
        <fullName evidence="4">Thioesterase domain-containing protein</fullName>
    </recommendedName>
</protein>
<keyword evidence="2" id="KW-0378">Hydrolase</keyword>
<comment type="similarity">
    <text evidence="1">Belongs to the thioesterase PaaI family.</text>
</comment>
<evidence type="ECO:0000259" key="4">
    <source>
        <dbReference type="Pfam" id="PF03061"/>
    </source>
</evidence>
<organism evidence="5 6">
    <name type="scientific">Sporothrix stenoceras</name>
    <dbReference type="NCBI Taxonomy" id="5173"/>
    <lineage>
        <taxon>Eukaryota</taxon>
        <taxon>Fungi</taxon>
        <taxon>Dikarya</taxon>
        <taxon>Ascomycota</taxon>
        <taxon>Pezizomycotina</taxon>
        <taxon>Sordariomycetes</taxon>
        <taxon>Sordariomycetidae</taxon>
        <taxon>Ophiostomatales</taxon>
        <taxon>Ophiostomataceae</taxon>
        <taxon>Sporothrix</taxon>
    </lineage>
</organism>
<dbReference type="EMBL" id="JAWCUI010000053">
    <property type="protein sequence ID" value="KAL1891386.1"/>
    <property type="molecule type" value="Genomic_DNA"/>
</dbReference>
<evidence type="ECO:0000313" key="6">
    <source>
        <dbReference type="Proteomes" id="UP001583186"/>
    </source>
</evidence>
<keyword evidence="6" id="KW-1185">Reference proteome</keyword>
<dbReference type="InterPro" id="IPR039298">
    <property type="entry name" value="ACOT13"/>
</dbReference>
<sequence length="203" mass="22006">MAGSKMTNAERITKLLEMISGLDEAGMKDFTSSFIPHLTLVSADDFETAANHHHPPRIVFGYTVQPEHCNRMNNMHGGATATLFDFCTSLAMALAPSSPREATTPQTDAAGNVADDDSSDDDEEDIIKSWRRLGVSRTLAVTYVRPAPNDAQVLIECEQVHAGKRLSSLRGVMRRAKDGAVLATCEHGKVILDLADVPVPSKM</sequence>
<feature type="compositionally biased region" description="Acidic residues" evidence="3">
    <location>
        <begin position="114"/>
        <end position="123"/>
    </location>
</feature>
<dbReference type="Gene3D" id="3.10.129.10">
    <property type="entry name" value="Hotdog Thioesterase"/>
    <property type="match status" value="1"/>
</dbReference>
<evidence type="ECO:0000256" key="2">
    <source>
        <dbReference type="ARBA" id="ARBA00022801"/>
    </source>
</evidence>